<reference evidence="1 2" key="1">
    <citation type="submission" date="2015-07" db="EMBL/GenBank/DDBJ databases">
        <title>Emmonsia species relationships and genome sequence.</title>
        <authorList>
            <person name="Cuomo C.A."/>
            <person name="Schwartz I.S."/>
            <person name="Kenyon C."/>
            <person name="de Hoog G.S."/>
            <person name="Govender N.P."/>
            <person name="Botha A."/>
            <person name="Moreno L."/>
            <person name="de Vries M."/>
            <person name="Munoz J.F."/>
            <person name="Stielow J.B."/>
        </authorList>
    </citation>
    <scope>NUCLEOTIDE SEQUENCE [LARGE SCALE GENOMIC DNA]</scope>
    <source>
        <strain evidence="1 2">CBS 136260</strain>
    </source>
</reference>
<dbReference type="EMBL" id="LGUA01002920">
    <property type="protein sequence ID" value="OAX77272.1"/>
    <property type="molecule type" value="Genomic_DNA"/>
</dbReference>
<comment type="caution">
    <text evidence="1">The sequence shown here is derived from an EMBL/GenBank/DDBJ whole genome shotgun (WGS) entry which is preliminary data.</text>
</comment>
<dbReference type="Proteomes" id="UP000091918">
    <property type="component" value="Unassembled WGS sequence"/>
</dbReference>
<keyword evidence="2" id="KW-1185">Reference proteome</keyword>
<organism evidence="1 2">
    <name type="scientific">Emergomyces africanus</name>
    <dbReference type="NCBI Taxonomy" id="1955775"/>
    <lineage>
        <taxon>Eukaryota</taxon>
        <taxon>Fungi</taxon>
        <taxon>Dikarya</taxon>
        <taxon>Ascomycota</taxon>
        <taxon>Pezizomycotina</taxon>
        <taxon>Eurotiomycetes</taxon>
        <taxon>Eurotiomycetidae</taxon>
        <taxon>Onygenales</taxon>
        <taxon>Ajellomycetaceae</taxon>
        <taxon>Emergomyces</taxon>
    </lineage>
</organism>
<evidence type="ECO:0000313" key="2">
    <source>
        <dbReference type="Proteomes" id="UP000091918"/>
    </source>
</evidence>
<proteinExistence type="predicted"/>
<evidence type="ECO:0000313" key="1">
    <source>
        <dbReference type="EMBL" id="OAX77272.1"/>
    </source>
</evidence>
<dbReference type="AlphaFoldDB" id="A0A1B7NKI2"/>
<gene>
    <name evidence="1" type="ORF">ACJ72_08432</name>
</gene>
<sequence>MATNACFPAVVMLRAPRTNLYSVISLNVADNAINSTLQSVSALDSTISSVYEDYTQQLQYEQKALSVILSDSSQYHITL</sequence>
<protein>
    <submittedName>
        <fullName evidence="1">Uncharacterized protein</fullName>
    </submittedName>
</protein>
<name>A0A1B7NKI2_9EURO</name>
<accession>A0A1B7NKI2</accession>